<comment type="caution">
    <text evidence="1">The sequence shown here is derived from an EMBL/GenBank/DDBJ whole genome shotgun (WGS) entry which is preliminary data.</text>
</comment>
<sequence>MSTTYWGRSFGLMLFKDAYSKENLLWYYVKSETNALYIRGINELKSKGFEIVAIVCDGRKGLVGAFNDIPVQLCQFHQVAAIRRYITKNPKMDASIDLKIHVALLKSIDKESFEGVLKMWFIKWESFLNERTINIETGKSHFTHKRLRSAYRSLNTNMTWLFAWYENYELNIPNTTNTIDGHFSDLKNKLRNHNGLTKERKIKFVNDFLKTKMD</sequence>
<reference evidence="1 2" key="1">
    <citation type="submission" date="2016-11" db="EMBL/GenBank/DDBJ databases">
        <title>Trade-off between light-utilization and light-protection in marine flavobacteria.</title>
        <authorList>
            <person name="Kumagai Y."/>
        </authorList>
    </citation>
    <scope>NUCLEOTIDE SEQUENCE [LARGE SCALE GENOMIC DNA]</scope>
    <source>
        <strain evidence="1 2">ATCC 700397</strain>
    </source>
</reference>
<dbReference type="Proteomes" id="UP000239522">
    <property type="component" value="Unassembled WGS sequence"/>
</dbReference>
<protein>
    <recommendedName>
        <fullName evidence="3">Transposase</fullName>
    </recommendedName>
</protein>
<evidence type="ECO:0000313" key="2">
    <source>
        <dbReference type="Proteomes" id="UP000239522"/>
    </source>
</evidence>
<accession>A0A2S7L2E6</accession>
<gene>
    <name evidence="1" type="ORF">BST83_01585</name>
</gene>
<proteinExistence type="predicted"/>
<evidence type="ECO:0008006" key="3">
    <source>
        <dbReference type="Google" id="ProtNLM"/>
    </source>
</evidence>
<evidence type="ECO:0000313" key="1">
    <source>
        <dbReference type="EMBL" id="PQB09060.1"/>
    </source>
</evidence>
<name>A0A2S7L2E6_9FLAO</name>
<organism evidence="1 2">
    <name type="scientific">Polaribacter filamentus</name>
    <dbReference type="NCBI Taxonomy" id="53483"/>
    <lineage>
        <taxon>Bacteria</taxon>
        <taxon>Pseudomonadati</taxon>
        <taxon>Bacteroidota</taxon>
        <taxon>Flavobacteriia</taxon>
        <taxon>Flavobacteriales</taxon>
        <taxon>Flavobacteriaceae</taxon>
    </lineage>
</organism>
<dbReference type="EMBL" id="MQUA01000004">
    <property type="protein sequence ID" value="PQB09060.1"/>
    <property type="molecule type" value="Genomic_DNA"/>
</dbReference>
<dbReference type="AlphaFoldDB" id="A0A2S7L2E6"/>
<keyword evidence="2" id="KW-1185">Reference proteome</keyword>